<organism evidence="1 2">
    <name type="scientific">Streptomyces mobaraensis (strain ATCC 29032 / DSM 40847 / JCM 4168 / NBRC 13819 / NCIMB 11159 / IPCR 16-22)</name>
    <dbReference type="NCBI Taxonomy" id="1223523"/>
    <lineage>
        <taxon>Bacteria</taxon>
        <taxon>Bacillati</taxon>
        <taxon>Actinomycetota</taxon>
        <taxon>Actinomycetes</taxon>
        <taxon>Kitasatosporales</taxon>
        <taxon>Streptomycetaceae</taxon>
        <taxon>Streptomyces</taxon>
    </lineage>
</organism>
<comment type="caution">
    <text evidence="1">The sequence shown here is derived from an EMBL/GenBank/DDBJ whole genome shotgun (WGS) entry which is preliminary data.</text>
</comment>
<evidence type="ECO:0000313" key="1">
    <source>
        <dbReference type="EMBL" id="EMF02435.1"/>
    </source>
</evidence>
<protein>
    <submittedName>
        <fullName evidence="1">Uncharacterized protein</fullName>
    </submittedName>
</protein>
<sequence>MTDYVFVFIASKNTAPPRTRVLWRVTRDEAKLICSDPRTAARLHMLCWTARPGIWREDWEWVKDNGRYDDVLSDLGVEPANEMSLA</sequence>
<dbReference type="AlphaFoldDB" id="M3BRX9"/>
<accession>M3BRX9</accession>
<dbReference type="RefSeq" id="WP_004938094.1">
    <property type="nucleotide sequence ID" value="NZ_AORZ01000002.1"/>
</dbReference>
<dbReference type="EMBL" id="AORZ01000002">
    <property type="protein sequence ID" value="EMF02435.1"/>
    <property type="molecule type" value="Genomic_DNA"/>
</dbReference>
<dbReference type="Proteomes" id="UP000011740">
    <property type="component" value="Unassembled WGS sequence"/>
</dbReference>
<reference evidence="1 2" key="1">
    <citation type="journal article" date="2013" name="Genome Announc.">
        <title>Whole-Genome Shotgun Assembly and Analysis of the Genome of Streptomyces mobaraensis DSM 40847, a Strain for Industrial Production of Microbial Transglutaminase.</title>
        <authorList>
            <person name="Yang H."/>
            <person name="He T."/>
            <person name="Wu W."/>
            <person name="Zhu W."/>
            <person name="Lu B."/>
            <person name="Sun W."/>
        </authorList>
    </citation>
    <scope>NUCLEOTIDE SEQUENCE [LARGE SCALE GENOMIC DNA]</scope>
    <source>
        <strain evidence="1 2">DSM 40847</strain>
    </source>
</reference>
<evidence type="ECO:0000313" key="2">
    <source>
        <dbReference type="Proteomes" id="UP000011740"/>
    </source>
</evidence>
<dbReference type="STRING" id="1223523.H340_01274"/>
<proteinExistence type="predicted"/>
<name>M3BRX9_STRM1</name>
<dbReference type="PATRIC" id="fig|1223523.3.peg.259"/>
<gene>
    <name evidence="1" type="ORF">H340_01274</name>
</gene>